<sequence>MASYRTKLDSTYFSDAAHALRWQKTLAFLRESEVVGTNCSLGLDLGDRTPLTTALEELFACTFHNSTIDLDVGSLFGSYNVVTAFEVLEHLYNPLHLLLQVRNVLRGNDARLFVSMPLWKPHILASPDHFHEMTRRAALSLFERAGFAVVRRAEFRIREPLFYVTGIKPLLRAWYEKIQIYELAMQVETVPCNEAALVF</sequence>
<dbReference type="Pfam" id="PF13489">
    <property type="entry name" value="Methyltransf_23"/>
    <property type="match status" value="1"/>
</dbReference>
<dbReference type="HOGENOM" id="CLU_099433_0_0_10"/>
<accession>Q3APG0</accession>
<organism evidence="1">
    <name type="scientific">Chlorobium chlorochromatii (strain CaD3)</name>
    <dbReference type="NCBI Taxonomy" id="340177"/>
    <lineage>
        <taxon>Bacteria</taxon>
        <taxon>Pseudomonadati</taxon>
        <taxon>Chlorobiota</taxon>
        <taxon>Chlorobiia</taxon>
        <taxon>Chlorobiales</taxon>
        <taxon>Chlorobiaceae</taxon>
        <taxon>Chlorobium/Pelodictyon group</taxon>
        <taxon>Chlorobium</taxon>
    </lineage>
</organism>
<dbReference type="InterPro" id="IPR029063">
    <property type="entry name" value="SAM-dependent_MTases_sf"/>
</dbReference>
<dbReference type="STRING" id="340177.Cag_1865"/>
<protein>
    <submittedName>
        <fullName evidence="1">Uncharacterized protein</fullName>
    </submittedName>
</protein>
<dbReference type="SUPFAM" id="SSF53335">
    <property type="entry name" value="S-adenosyl-L-methionine-dependent methyltransferases"/>
    <property type="match status" value="1"/>
</dbReference>
<evidence type="ECO:0000313" key="1">
    <source>
        <dbReference type="EMBL" id="ABB29115.1"/>
    </source>
</evidence>
<dbReference type="AlphaFoldDB" id="Q3APG0"/>
<dbReference type="eggNOG" id="COG2227">
    <property type="taxonomic scope" value="Bacteria"/>
</dbReference>
<proteinExistence type="predicted"/>
<dbReference type="OrthoDB" id="1123183at2"/>
<dbReference type="KEGG" id="cch:Cag_1865"/>
<reference evidence="1" key="1">
    <citation type="submission" date="2005-08" db="EMBL/GenBank/DDBJ databases">
        <title>Complete sequence of Chlorobium chlorochromatii CaD3.</title>
        <authorList>
            <person name="Copeland A."/>
            <person name="Lucas S."/>
            <person name="Lapidus A."/>
            <person name="Barry K."/>
            <person name="Detter J.C."/>
            <person name="Glavina T."/>
            <person name="Hammon N."/>
            <person name="Israni S."/>
            <person name="Pitluck S."/>
            <person name="Bryant D."/>
            <person name="Schmutz J."/>
            <person name="Larimer F."/>
            <person name="Land M."/>
            <person name="Kyrpides N."/>
            <person name="Ivanova N."/>
            <person name="Richardson P."/>
        </authorList>
    </citation>
    <scope>NUCLEOTIDE SEQUENCE [LARGE SCALE GENOMIC DNA]</scope>
    <source>
        <strain evidence="1">CaD3</strain>
    </source>
</reference>
<dbReference type="EMBL" id="CP000108">
    <property type="protein sequence ID" value="ABB29115.1"/>
    <property type="molecule type" value="Genomic_DNA"/>
</dbReference>
<name>Q3APG0_CHLCH</name>
<dbReference type="Gene3D" id="3.40.50.150">
    <property type="entry name" value="Vaccinia Virus protein VP39"/>
    <property type="match status" value="1"/>
</dbReference>
<gene>
    <name evidence="1" type="ordered locus">Cag_1865</name>
</gene>